<evidence type="ECO:0000313" key="2">
    <source>
        <dbReference type="Proteomes" id="UP001282284"/>
    </source>
</evidence>
<evidence type="ECO:0000313" key="1">
    <source>
        <dbReference type="EMBL" id="MDW0112021.1"/>
    </source>
</evidence>
<dbReference type="InterPro" id="IPR007061">
    <property type="entry name" value="MST-like"/>
</dbReference>
<organism evidence="1 2">
    <name type="scientific">Sporosarcina saromensis</name>
    <dbReference type="NCBI Taxonomy" id="359365"/>
    <lineage>
        <taxon>Bacteria</taxon>
        <taxon>Bacillati</taxon>
        <taxon>Bacillota</taxon>
        <taxon>Bacilli</taxon>
        <taxon>Bacillales</taxon>
        <taxon>Caryophanaceae</taxon>
        <taxon>Sporosarcina</taxon>
    </lineage>
</organism>
<name>A0ABU4G4Y7_9BACL</name>
<protein>
    <submittedName>
        <fullName evidence="1">DinB family protein</fullName>
    </submittedName>
</protein>
<dbReference type="Pfam" id="PF04978">
    <property type="entry name" value="MST"/>
    <property type="match status" value="1"/>
</dbReference>
<dbReference type="InterPro" id="IPR034660">
    <property type="entry name" value="DinB/YfiT-like"/>
</dbReference>
<keyword evidence="2" id="KW-1185">Reference proteome</keyword>
<dbReference type="Gene3D" id="1.20.120.450">
    <property type="entry name" value="dinb family like domain"/>
    <property type="match status" value="1"/>
</dbReference>
<dbReference type="SUPFAM" id="SSF109854">
    <property type="entry name" value="DinB/YfiT-like putative metalloenzymes"/>
    <property type="match status" value="1"/>
</dbReference>
<dbReference type="RefSeq" id="WP_317941959.1">
    <property type="nucleotide sequence ID" value="NZ_JAUBDI010000001.1"/>
</dbReference>
<proteinExistence type="predicted"/>
<reference evidence="1 2" key="1">
    <citation type="submission" date="2023-06" db="EMBL/GenBank/DDBJ databases">
        <title>Sporosarcina sp. nov., isolated from Korean traditional fermented seafood 'Jeotgal'.</title>
        <authorList>
            <person name="Yang A.I."/>
            <person name="Shin N.-R."/>
        </authorList>
    </citation>
    <scope>NUCLEOTIDE SEQUENCE [LARGE SCALE GENOMIC DNA]</scope>
    <source>
        <strain evidence="1 2">KCTC13119</strain>
    </source>
</reference>
<comment type="caution">
    <text evidence="1">The sequence shown here is derived from an EMBL/GenBank/DDBJ whole genome shotgun (WGS) entry which is preliminary data.</text>
</comment>
<sequence>MYIIDQKEGLSAEFSKLVAMMEYTRKTTLDEVQNLSIEELDYLYADDANSIGMLLVHMASVEKFYQIDTFEKREITEEDVALLNPGLQLGERAREEINGQSIKVYVNELAEVRKKTIETFKSLPDSWLFEQKPFFGGHPTNNYFKWFHVFEDELSHRGQIRLIKKMMKK</sequence>
<dbReference type="Proteomes" id="UP001282284">
    <property type="component" value="Unassembled WGS sequence"/>
</dbReference>
<accession>A0ABU4G4Y7</accession>
<dbReference type="EMBL" id="JAUBDI010000001">
    <property type="protein sequence ID" value="MDW0112021.1"/>
    <property type="molecule type" value="Genomic_DNA"/>
</dbReference>
<gene>
    <name evidence="1" type="ORF">QT711_02410</name>
</gene>